<reference evidence="2 3" key="1">
    <citation type="journal article" date="2015" name="Genome Biol. Evol.">
        <title>Phylogenomic analyses indicate that early fungi evolved digesting cell walls of algal ancestors of land plants.</title>
        <authorList>
            <person name="Chang Y."/>
            <person name="Wang S."/>
            <person name="Sekimoto S."/>
            <person name="Aerts A.L."/>
            <person name="Choi C."/>
            <person name="Clum A."/>
            <person name="LaButti K.M."/>
            <person name="Lindquist E.A."/>
            <person name="Yee Ngan C."/>
            <person name="Ohm R.A."/>
            <person name="Salamov A.A."/>
            <person name="Grigoriev I.V."/>
            <person name="Spatafora J.W."/>
            <person name="Berbee M.L."/>
        </authorList>
    </citation>
    <scope>NUCLEOTIDE SEQUENCE [LARGE SCALE GENOMIC DNA]</scope>
    <source>
        <strain evidence="2 3">JEL478</strain>
    </source>
</reference>
<proteinExistence type="predicted"/>
<evidence type="ECO:0000313" key="3">
    <source>
        <dbReference type="Proteomes" id="UP000070544"/>
    </source>
</evidence>
<dbReference type="AlphaFoldDB" id="A0A139AEF1"/>
<feature type="chain" id="PRO_5012791470" evidence="1">
    <location>
        <begin position="16"/>
        <end position="261"/>
    </location>
</feature>
<dbReference type="EMBL" id="KQ965766">
    <property type="protein sequence ID" value="KXS14803.1"/>
    <property type="molecule type" value="Genomic_DNA"/>
</dbReference>
<gene>
    <name evidence="2" type="ORF">M427DRAFT_334712</name>
</gene>
<organism evidence="2 3">
    <name type="scientific">Gonapodya prolifera (strain JEL478)</name>
    <name type="common">Monoblepharis prolifera</name>
    <dbReference type="NCBI Taxonomy" id="1344416"/>
    <lineage>
        <taxon>Eukaryota</taxon>
        <taxon>Fungi</taxon>
        <taxon>Fungi incertae sedis</taxon>
        <taxon>Chytridiomycota</taxon>
        <taxon>Chytridiomycota incertae sedis</taxon>
        <taxon>Monoblepharidomycetes</taxon>
        <taxon>Monoblepharidales</taxon>
        <taxon>Gonapodyaceae</taxon>
        <taxon>Gonapodya</taxon>
    </lineage>
</organism>
<feature type="signal peptide" evidence="1">
    <location>
        <begin position="1"/>
        <end position="15"/>
    </location>
</feature>
<name>A0A139AEF1_GONPJ</name>
<sequence length="261" mass="29052">MILLILNHLAPHIFFLFGCLSRRYHHIVPRHFPPDGRVGIVVELVDKSNIVRFGSTGQRRERVLLDFFSRFRLAPAWNFVKGRKVVASLDLLIEHSLLSSNVDFGAIAAGMDELGNFTFAGVSKIGGLDGTAPLDWIISWLSKPISKPEKFSFGKQTALELLSIPRTLLFPGISHVDVSCGTTADVRQIHQTQQRGLFPSSQSIYIWSMSFQIANIRCLIHALTGMNSMSLKEVGIGFGIDEEQGRNYVFLIPQIVAAIPH</sequence>
<keyword evidence="3" id="KW-1185">Reference proteome</keyword>
<accession>A0A139AEF1</accession>
<keyword evidence="1" id="KW-0732">Signal</keyword>
<evidence type="ECO:0000256" key="1">
    <source>
        <dbReference type="SAM" id="SignalP"/>
    </source>
</evidence>
<evidence type="ECO:0000313" key="2">
    <source>
        <dbReference type="EMBL" id="KXS14803.1"/>
    </source>
</evidence>
<dbReference type="Proteomes" id="UP000070544">
    <property type="component" value="Unassembled WGS sequence"/>
</dbReference>
<protein>
    <submittedName>
        <fullName evidence="2">Uncharacterized protein</fullName>
    </submittedName>
</protein>